<protein>
    <recommendedName>
        <fullName evidence="2">BTB domain-containing protein</fullName>
    </recommendedName>
</protein>
<feature type="compositionally biased region" description="Basic and acidic residues" evidence="1">
    <location>
        <begin position="183"/>
        <end position="197"/>
    </location>
</feature>
<organism evidence="3 4">
    <name type="scientific">Tetrapyrgos nigripes</name>
    <dbReference type="NCBI Taxonomy" id="182062"/>
    <lineage>
        <taxon>Eukaryota</taxon>
        <taxon>Fungi</taxon>
        <taxon>Dikarya</taxon>
        <taxon>Basidiomycota</taxon>
        <taxon>Agaricomycotina</taxon>
        <taxon>Agaricomycetes</taxon>
        <taxon>Agaricomycetidae</taxon>
        <taxon>Agaricales</taxon>
        <taxon>Marasmiineae</taxon>
        <taxon>Marasmiaceae</taxon>
        <taxon>Tetrapyrgos</taxon>
    </lineage>
</organism>
<evidence type="ECO:0000313" key="4">
    <source>
        <dbReference type="Proteomes" id="UP000559256"/>
    </source>
</evidence>
<feature type="region of interest" description="Disordered" evidence="1">
    <location>
        <begin position="1"/>
        <end position="50"/>
    </location>
</feature>
<evidence type="ECO:0000256" key="1">
    <source>
        <dbReference type="SAM" id="MobiDB-lite"/>
    </source>
</evidence>
<evidence type="ECO:0000313" key="3">
    <source>
        <dbReference type="EMBL" id="KAF5354360.1"/>
    </source>
</evidence>
<dbReference type="InterPro" id="IPR000210">
    <property type="entry name" value="BTB/POZ_dom"/>
</dbReference>
<proteinExistence type="predicted"/>
<accession>A0A8H5D6E7</accession>
<dbReference type="CDD" id="cd18186">
    <property type="entry name" value="BTB_POZ_ZBTB_KLHL-like"/>
    <property type="match status" value="1"/>
</dbReference>
<sequence length="407" mass="46829">MPGSPKKKQRLEQEAEAEISTQSHENMDEVDNVNTSVGPSNTVASEPASTPRLIMHEKHWALDGNVIIRISNVQFRLIRSILAKKSEWFRNAFNSDNDEQQEMYNGLPVYVLDDVVRLRDFERLLDALDDIVNYVHQPPPFPVFASILRTAHALDFRDLKLYFERELMKKWLPPGSRFEIAGSDEKNEEKDENKDEKQEADDSLIDYLKVAITYPSTSILLSQECNIPSILPRAFYELVALDTFGLEGHHFTSGGTEGSDSERGCVEDKLEDEEKEAKLSEDLYYRLLRARNKLTNLWTADITTPPEVTAHKKNDKSQKSKSTSSCSAQSQGLDLKKYVHCVMKPRGGKSKSTFSHYIHDPLAGLNEILNTDWEKQGYCKKCVEERKKAWRKMMKSWWEEFQKNVMD</sequence>
<dbReference type="AlphaFoldDB" id="A0A8H5D6E7"/>
<dbReference type="OrthoDB" id="2746456at2759"/>
<dbReference type="Proteomes" id="UP000559256">
    <property type="component" value="Unassembled WGS sequence"/>
</dbReference>
<dbReference type="SUPFAM" id="SSF54695">
    <property type="entry name" value="POZ domain"/>
    <property type="match status" value="1"/>
</dbReference>
<dbReference type="InterPro" id="IPR011333">
    <property type="entry name" value="SKP1/BTB/POZ_sf"/>
</dbReference>
<feature type="compositionally biased region" description="Polar residues" evidence="1">
    <location>
        <begin position="32"/>
        <end position="48"/>
    </location>
</feature>
<reference evidence="3 4" key="1">
    <citation type="journal article" date="2020" name="ISME J.">
        <title>Uncovering the hidden diversity of litter-decomposition mechanisms in mushroom-forming fungi.</title>
        <authorList>
            <person name="Floudas D."/>
            <person name="Bentzer J."/>
            <person name="Ahren D."/>
            <person name="Johansson T."/>
            <person name="Persson P."/>
            <person name="Tunlid A."/>
        </authorList>
    </citation>
    <scope>NUCLEOTIDE SEQUENCE [LARGE SCALE GENOMIC DNA]</scope>
    <source>
        <strain evidence="3 4">CBS 291.85</strain>
    </source>
</reference>
<evidence type="ECO:0000259" key="2">
    <source>
        <dbReference type="PROSITE" id="PS50097"/>
    </source>
</evidence>
<dbReference type="Gene3D" id="3.30.710.10">
    <property type="entry name" value="Potassium Channel Kv1.1, Chain A"/>
    <property type="match status" value="1"/>
</dbReference>
<name>A0A8H5D6E7_9AGAR</name>
<feature type="compositionally biased region" description="Basic and acidic residues" evidence="1">
    <location>
        <begin position="309"/>
        <end position="318"/>
    </location>
</feature>
<feature type="domain" description="BTB" evidence="2">
    <location>
        <begin position="64"/>
        <end position="128"/>
    </location>
</feature>
<dbReference type="PROSITE" id="PS50097">
    <property type="entry name" value="BTB"/>
    <property type="match status" value="1"/>
</dbReference>
<feature type="region of interest" description="Disordered" evidence="1">
    <location>
        <begin position="307"/>
        <end position="328"/>
    </location>
</feature>
<comment type="caution">
    <text evidence="3">The sequence shown here is derived from an EMBL/GenBank/DDBJ whole genome shotgun (WGS) entry which is preliminary data.</text>
</comment>
<gene>
    <name evidence="3" type="ORF">D9758_010754</name>
</gene>
<dbReference type="EMBL" id="JAACJM010000060">
    <property type="protein sequence ID" value="KAF5354360.1"/>
    <property type="molecule type" value="Genomic_DNA"/>
</dbReference>
<keyword evidence="4" id="KW-1185">Reference proteome</keyword>
<feature type="region of interest" description="Disordered" evidence="1">
    <location>
        <begin position="251"/>
        <end position="271"/>
    </location>
</feature>
<feature type="region of interest" description="Disordered" evidence="1">
    <location>
        <begin position="180"/>
        <end position="200"/>
    </location>
</feature>